<dbReference type="AlphaFoldDB" id="A0A6A6H5W1"/>
<dbReference type="InterPro" id="IPR038071">
    <property type="entry name" value="UROD/MetE-like_sf"/>
</dbReference>
<evidence type="ECO:0000313" key="2">
    <source>
        <dbReference type="Proteomes" id="UP000800092"/>
    </source>
</evidence>
<gene>
    <name evidence="1" type="ORF">EV356DRAFT_448418</name>
</gene>
<protein>
    <submittedName>
        <fullName evidence="1">Uncharacterized protein</fullName>
    </submittedName>
</protein>
<proteinExistence type="predicted"/>
<name>A0A6A6H5W1_VIRVR</name>
<accession>A0A6A6H5W1</accession>
<evidence type="ECO:0000313" key="1">
    <source>
        <dbReference type="EMBL" id="KAF2233327.1"/>
    </source>
</evidence>
<reference evidence="1" key="1">
    <citation type="journal article" date="2020" name="Stud. Mycol.">
        <title>101 Dothideomycetes genomes: a test case for predicting lifestyles and emergence of pathogens.</title>
        <authorList>
            <person name="Haridas S."/>
            <person name="Albert R."/>
            <person name="Binder M."/>
            <person name="Bloem J."/>
            <person name="Labutti K."/>
            <person name="Salamov A."/>
            <person name="Andreopoulos B."/>
            <person name="Baker S."/>
            <person name="Barry K."/>
            <person name="Bills G."/>
            <person name="Bluhm B."/>
            <person name="Cannon C."/>
            <person name="Castanera R."/>
            <person name="Culley D."/>
            <person name="Daum C."/>
            <person name="Ezra D."/>
            <person name="Gonzalez J."/>
            <person name="Henrissat B."/>
            <person name="Kuo A."/>
            <person name="Liang C."/>
            <person name="Lipzen A."/>
            <person name="Lutzoni F."/>
            <person name="Magnuson J."/>
            <person name="Mondo S."/>
            <person name="Nolan M."/>
            <person name="Ohm R."/>
            <person name="Pangilinan J."/>
            <person name="Park H.-J."/>
            <person name="Ramirez L."/>
            <person name="Alfaro M."/>
            <person name="Sun H."/>
            <person name="Tritt A."/>
            <person name="Yoshinaga Y."/>
            <person name="Zwiers L.-H."/>
            <person name="Turgeon B."/>
            <person name="Goodwin S."/>
            <person name="Spatafora J."/>
            <person name="Crous P."/>
            <person name="Grigoriev I."/>
        </authorList>
    </citation>
    <scope>NUCLEOTIDE SEQUENCE</scope>
    <source>
        <strain evidence="1">Tuck. ex Michener</strain>
    </source>
</reference>
<dbReference type="OrthoDB" id="5422863at2759"/>
<dbReference type="Proteomes" id="UP000800092">
    <property type="component" value="Unassembled WGS sequence"/>
</dbReference>
<dbReference type="SUPFAM" id="SSF51726">
    <property type="entry name" value="UROD/MetE-like"/>
    <property type="match status" value="1"/>
</dbReference>
<dbReference type="EMBL" id="ML991807">
    <property type="protein sequence ID" value="KAF2233327.1"/>
    <property type="molecule type" value="Genomic_DNA"/>
</dbReference>
<keyword evidence="2" id="KW-1185">Reference proteome</keyword>
<organism evidence="1 2">
    <name type="scientific">Viridothelium virens</name>
    <name type="common">Speckled blister lichen</name>
    <name type="synonym">Trypethelium virens</name>
    <dbReference type="NCBI Taxonomy" id="1048519"/>
    <lineage>
        <taxon>Eukaryota</taxon>
        <taxon>Fungi</taxon>
        <taxon>Dikarya</taxon>
        <taxon>Ascomycota</taxon>
        <taxon>Pezizomycotina</taxon>
        <taxon>Dothideomycetes</taxon>
        <taxon>Dothideomycetes incertae sedis</taxon>
        <taxon>Trypetheliales</taxon>
        <taxon>Trypetheliaceae</taxon>
        <taxon>Viridothelium</taxon>
    </lineage>
</organism>
<sequence length="346" mass="39393">MAQPIGVNLVGSMPTSIQSSEEAFIKCTSVLSDRLLSIPDGETGARSLFTVWQAQSFPKDIYGILHNNWQSLENPPARRFTLDDVGPTRYDDVAIESYKTFCDLREKGAIPPGVRFQVAIPSSVDACATHVDHAYIAQVEPLYRKRLLQSLRNLQDHIPAQDLAIQFDLPFALAYTDWERGRHQIPFFKPWFEPVREGLMQRIEELSDAVDKEVWLAYHLCYGDINHKHYLDPEDSKDLVTWANDITQRIAPKHAIQWFHMPVPKDRTDYAYFEPLKQLRIGYARLFLGVVHAHDEAGTEQRIKSAQKVCTDFGIATECGLGRTPNEDLESILEISKKLSAPFPLN</sequence>
<dbReference type="Gene3D" id="3.20.20.210">
    <property type="match status" value="1"/>
</dbReference>